<organism evidence="2 3">
    <name type="scientific">Chlamydomonas reinhardtii</name>
    <name type="common">Chlamydomonas smithii</name>
    <dbReference type="NCBI Taxonomy" id="3055"/>
    <lineage>
        <taxon>Eukaryota</taxon>
        <taxon>Viridiplantae</taxon>
        <taxon>Chlorophyta</taxon>
        <taxon>core chlorophytes</taxon>
        <taxon>Chlorophyceae</taxon>
        <taxon>CS clade</taxon>
        <taxon>Chlamydomonadales</taxon>
        <taxon>Chlamydomonadaceae</taxon>
        <taxon>Chlamydomonas</taxon>
    </lineage>
</organism>
<dbReference type="EMBL" id="CM008964">
    <property type="protein sequence ID" value="PNW85010.1"/>
    <property type="molecule type" value="Genomic_DNA"/>
</dbReference>
<dbReference type="KEGG" id="cre:CHLRE_03g167778v5"/>
<dbReference type="AlphaFoldDB" id="A0A2K3DWV2"/>
<keyword evidence="3" id="KW-1185">Reference proteome</keyword>
<protein>
    <submittedName>
        <fullName evidence="2">Uncharacterized protein</fullName>
    </submittedName>
</protein>
<feature type="region of interest" description="Disordered" evidence="1">
    <location>
        <begin position="156"/>
        <end position="181"/>
    </location>
</feature>
<name>A0A2K3DWV2_CHLRE</name>
<dbReference type="Proteomes" id="UP000006906">
    <property type="component" value="Chromosome 3"/>
</dbReference>
<evidence type="ECO:0000256" key="1">
    <source>
        <dbReference type="SAM" id="MobiDB-lite"/>
    </source>
</evidence>
<evidence type="ECO:0000313" key="3">
    <source>
        <dbReference type="Proteomes" id="UP000006906"/>
    </source>
</evidence>
<dbReference type="OrthoDB" id="382863at2759"/>
<dbReference type="InParanoid" id="A0A2K3DWV2"/>
<accession>A0A2K3DWV2</accession>
<dbReference type="Gramene" id="PNW85010">
    <property type="protein sequence ID" value="PNW85010"/>
    <property type="gene ID" value="CHLRE_03g167778v5"/>
</dbReference>
<dbReference type="RefSeq" id="XP_042925953.1">
    <property type="nucleotide sequence ID" value="XM_043060824.1"/>
</dbReference>
<feature type="region of interest" description="Disordered" evidence="1">
    <location>
        <begin position="48"/>
        <end position="68"/>
    </location>
</feature>
<proteinExistence type="predicted"/>
<sequence>MAQAASAAAGEPPGRRCSLQLWVWQLRRQLRRHVADMVAAAQDPGVLAPGLAGSEHTHATGQPPPAAAPQVHTVAHTRQHLGGAAGRRYLLLGAGGLEVSESPALAVTAEAEAARRGCCSTGRLPLTNALLAAARSAGLQQGVTSTATWLRRSRWPRTRTRRRTAAAAAAGEAGEAGGGGGGGVAGGGGGGGGGAAADRAGAAAASYCRCAFITDGPWSELLYNESFPELRETRLEVALAELSAGGREVDGGMVEWVTHAQDAVLEFARAHAAELPGYTMPSAART</sequence>
<reference evidence="2 3" key="1">
    <citation type="journal article" date="2007" name="Science">
        <title>The Chlamydomonas genome reveals the evolution of key animal and plant functions.</title>
        <authorList>
            <person name="Merchant S.S."/>
            <person name="Prochnik S.E."/>
            <person name="Vallon O."/>
            <person name="Harris E.H."/>
            <person name="Karpowicz S.J."/>
            <person name="Witman G.B."/>
            <person name="Terry A."/>
            <person name="Salamov A."/>
            <person name="Fritz-Laylin L.K."/>
            <person name="Marechal-Drouard L."/>
            <person name="Marshall W.F."/>
            <person name="Qu L.H."/>
            <person name="Nelson D.R."/>
            <person name="Sanderfoot A.A."/>
            <person name="Spalding M.H."/>
            <person name="Kapitonov V.V."/>
            <person name="Ren Q."/>
            <person name="Ferris P."/>
            <person name="Lindquist E."/>
            <person name="Shapiro H."/>
            <person name="Lucas S.M."/>
            <person name="Grimwood J."/>
            <person name="Schmutz J."/>
            <person name="Cardol P."/>
            <person name="Cerutti H."/>
            <person name="Chanfreau G."/>
            <person name="Chen C.L."/>
            <person name="Cognat V."/>
            <person name="Croft M.T."/>
            <person name="Dent R."/>
            <person name="Dutcher S."/>
            <person name="Fernandez E."/>
            <person name="Fukuzawa H."/>
            <person name="Gonzalez-Ballester D."/>
            <person name="Gonzalez-Halphen D."/>
            <person name="Hallmann A."/>
            <person name="Hanikenne M."/>
            <person name="Hippler M."/>
            <person name="Inwood W."/>
            <person name="Jabbari K."/>
            <person name="Kalanon M."/>
            <person name="Kuras R."/>
            <person name="Lefebvre P.A."/>
            <person name="Lemaire S.D."/>
            <person name="Lobanov A.V."/>
            <person name="Lohr M."/>
            <person name="Manuell A."/>
            <person name="Meier I."/>
            <person name="Mets L."/>
            <person name="Mittag M."/>
            <person name="Mittelmeier T."/>
            <person name="Moroney J.V."/>
            <person name="Moseley J."/>
            <person name="Napoli C."/>
            <person name="Nedelcu A.M."/>
            <person name="Niyogi K."/>
            <person name="Novoselov S.V."/>
            <person name="Paulsen I.T."/>
            <person name="Pazour G."/>
            <person name="Purton S."/>
            <person name="Ral J.P."/>
            <person name="Riano-Pachon D.M."/>
            <person name="Riekhof W."/>
            <person name="Rymarquis L."/>
            <person name="Schroda M."/>
            <person name="Stern D."/>
            <person name="Umen J."/>
            <person name="Willows R."/>
            <person name="Wilson N."/>
            <person name="Zimmer S.L."/>
            <person name="Allmer J."/>
            <person name="Balk J."/>
            <person name="Bisova K."/>
            <person name="Chen C.J."/>
            <person name="Elias M."/>
            <person name="Gendler K."/>
            <person name="Hauser C."/>
            <person name="Lamb M.R."/>
            <person name="Ledford H."/>
            <person name="Long J.C."/>
            <person name="Minagawa J."/>
            <person name="Page M.D."/>
            <person name="Pan J."/>
            <person name="Pootakham W."/>
            <person name="Roje S."/>
            <person name="Rose A."/>
            <person name="Stahlberg E."/>
            <person name="Terauchi A.M."/>
            <person name="Yang P."/>
            <person name="Ball S."/>
            <person name="Bowler C."/>
            <person name="Dieckmann C.L."/>
            <person name="Gladyshev V.N."/>
            <person name="Green P."/>
            <person name="Jorgensen R."/>
            <person name="Mayfield S."/>
            <person name="Mueller-Roeber B."/>
            <person name="Rajamani S."/>
            <person name="Sayre R.T."/>
            <person name="Brokstein P."/>
            <person name="Dubchak I."/>
            <person name="Goodstein D."/>
            <person name="Hornick L."/>
            <person name="Huang Y.W."/>
            <person name="Jhaveri J."/>
            <person name="Luo Y."/>
            <person name="Martinez D."/>
            <person name="Ngau W.C."/>
            <person name="Otillar B."/>
            <person name="Poliakov A."/>
            <person name="Porter A."/>
            <person name="Szajkowski L."/>
            <person name="Werner G."/>
            <person name="Zhou K."/>
            <person name="Grigoriev I.V."/>
            <person name="Rokhsar D.S."/>
            <person name="Grossman A.R."/>
        </authorList>
    </citation>
    <scope>NUCLEOTIDE SEQUENCE [LARGE SCALE GENOMIC DNA]</scope>
    <source>
        <strain evidence="3">CC-503</strain>
    </source>
</reference>
<evidence type="ECO:0000313" key="2">
    <source>
        <dbReference type="EMBL" id="PNW85010.1"/>
    </source>
</evidence>
<dbReference type="GeneID" id="66052816"/>
<gene>
    <name evidence="2" type="ORF">CHLRE_03g167778v5</name>
</gene>